<comment type="caution">
    <text evidence="6">The sequence shown here is derived from an EMBL/GenBank/DDBJ whole genome shotgun (WGS) entry which is preliminary data.</text>
</comment>
<keyword evidence="2" id="KW-0288">FMN</keyword>
<dbReference type="Gene3D" id="3.20.20.30">
    <property type="entry name" value="Luciferase-like domain"/>
    <property type="match status" value="1"/>
</dbReference>
<dbReference type="PANTHER" id="PTHR42847">
    <property type="entry name" value="ALKANESULFONATE MONOOXYGENASE"/>
    <property type="match status" value="1"/>
</dbReference>
<organism evidence="6 7">
    <name type="scientific">Actinomadura craniellae</name>
    <dbReference type="NCBI Taxonomy" id="2231787"/>
    <lineage>
        <taxon>Bacteria</taxon>
        <taxon>Bacillati</taxon>
        <taxon>Actinomycetota</taxon>
        <taxon>Actinomycetes</taxon>
        <taxon>Streptosporangiales</taxon>
        <taxon>Thermomonosporaceae</taxon>
        <taxon>Actinomadura</taxon>
    </lineage>
</organism>
<evidence type="ECO:0000256" key="3">
    <source>
        <dbReference type="ARBA" id="ARBA00023002"/>
    </source>
</evidence>
<dbReference type="OrthoDB" id="3206024at2"/>
<evidence type="ECO:0000256" key="2">
    <source>
        <dbReference type="ARBA" id="ARBA00022643"/>
    </source>
</evidence>
<dbReference type="Proteomes" id="UP000251891">
    <property type="component" value="Unassembled WGS sequence"/>
</dbReference>
<evidence type="ECO:0000256" key="4">
    <source>
        <dbReference type="ARBA" id="ARBA00023033"/>
    </source>
</evidence>
<dbReference type="InterPro" id="IPR036661">
    <property type="entry name" value="Luciferase-like_sf"/>
</dbReference>
<dbReference type="Pfam" id="PF00296">
    <property type="entry name" value="Bac_luciferase"/>
    <property type="match status" value="1"/>
</dbReference>
<gene>
    <name evidence="6" type="ORF">DPM19_02735</name>
</gene>
<dbReference type="GO" id="GO:0046306">
    <property type="term" value="P:alkanesulfonate catabolic process"/>
    <property type="evidence" value="ECO:0007669"/>
    <property type="project" value="TreeGrafter"/>
</dbReference>
<keyword evidence="3" id="KW-0560">Oxidoreductase</keyword>
<evidence type="ECO:0000256" key="1">
    <source>
        <dbReference type="ARBA" id="ARBA00022630"/>
    </source>
</evidence>
<dbReference type="PANTHER" id="PTHR42847:SF4">
    <property type="entry name" value="ALKANESULFONATE MONOOXYGENASE-RELATED"/>
    <property type="match status" value="1"/>
</dbReference>
<name>A0A365HD85_9ACTN</name>
<sequence length="303" mass="32688">MQIGFTLPQFGPLAHQAGEVARFAAEAERLGAGSLWVGDRLLAPVDPTVGYGGGDSIPEVFRSRLDPFALLAVAATATERVRLGTNVLNAPWYAPAILARSLTTIDQLSGGRLLPGLGIGWSPEEYQAAGVPMHQRGARLDECLDALEALWTSNPARYEGEHWRVPATYAELAPAQRPRPPLYLAGYAPAALRRVARRADGWLPVCVPGPWEFDPATVNEPMRLIRDLAGKAGRDPGELGMVLRVYPAPGTSLDQVVETLTRAERETGAGHAFVEFMNIARTVDEALEQAEKILRAAGVRSRG</sequence>
<reference evidence="6 7" key="1">
    <citation type="submission" date="2018-06" db="EMBL/GenBank/DDBJ databases">
        <title>Actinomadura craniellae sp. nov. isolated from marine sponge Craniella sp.</title>
        <authorList>
            <person name="Li L."/>
            <person name="Xu Q.H."/>
            <person name="Lin H.W."/>
            <person name="Lu Y.H."/>
        </authorList>
    </citation>
    <scope>NUCLEOTIDE SEQUENCE [LARGE SCALE GENOMIC DNA]</scope>
    <source>
        <strain evidence="6 7">LHW63021</strain>
    </source>
</reference>
<protein>
    <submittedName>
        <fullName evidence="6">LLM class F420-dependent oxidoreductase</fullName>
    </submittedName>
</protein>
<keyword evidence="4" id="KW-0503">Monooxygenase</keyword>
<dbReference type="EMBL" id="QLYX01000001">
    <property type="protein sequence ID" value="RAY17094.1"/>
    <property type="molecule type" value="Genomic_DNA"/>
</dbReference>
<dbReference type="AlphaFoldDB" id="A0A365HD85"/>
<keyword evidence="7" id="KW-1185">Reference proteome</keyword>
<dbReference type="NCBIfam" id="TIGR03619">
    <property type="entry name" value="F420_Rv2161c"/>
    <property type="match status" value="1"/>
</dbReference>
<accession>A0A365HD85</accession>
<dbReference type="SUPFAM" id="SSF51679">
    <property type="entry name" value="Bacterial luciferase-like"/>
    <property type="match status" value="1"/>
</dbReference>
<evidence type="ECO:0000313" key="7">
    <source>
        <dbReference type="Proteomes" id="UP000251891"/>
    </source>
</evidence>
<evidence type="ECO:0000313" key="6">
    <source>
        <dbReference type="EMBL" id="RAY17094.1"/>
    </source>
</evidence>
<proteinExistence type="predicted"/>
<dbReference type="InterPro" id="IPR050172">
    <property type="entry name" value="SsuD_RutA_monooxygenase"/>
</dbReference>
<keyword evidence="1" id="KW-0285">Flavoprotein</keyword>
<dbReference type="InterPro" id="IPR011251">
    <property type="entry name" value="Luciferase-like_dom"/>
</dbReference>
<dbReference type="RefSeq" id="WP_111863149.1">
    <property type="nucleotide sequence ID" value="NZ_QLYX01000001.1"/>
</dbReference>
<dbReference type="GO" id="GO:0008726">
    <property type="term" value="F:alkanesulfonate monooxygenase activity"/>
    <property type="evidence" value="ECO:0007669"/>
    <property type="project" value="TreeGrafter"/>
</dbReference>
<dbReference type="InterPro" id="IPR019921">
    <property type="entry name" value="Lucif-like_OxRdtase_Rv2161c"/>
</dbReference>
<evidence type="ECO:0000259" key="5">
    <source>
        <dbReference type="Pfam" id="PF00296"/>
    </source>
</evidence>
<feature type="domain" description="Luciferase-like" evidence="5">
    <location>
        <begin position="14"/>
        <end position="295"/>
    </location>
</feature>